<evidence type="ECO:0000313" key="1">
    <source>
        <dbReference type="EMBL" id="PVD39065.1"/>
    </source>
</evidence>
<protein>
    <submittedName>
        <fullName evidence="1">Uncharacterized protein</fullName>
    </submittedName>
</protein>
<proteinExistence type="predicted"/>
<keyword evidence="2" id="KW-1185">Reference proteome</keyword>
<sequence>MTSCNSQELSPGFEFDRIKLAQNKLQQSSGRDAVANLAGSLAGLRSLVMAAAPPADWCLIGSSSA</sequence>
<dbReference type="AlphaFoldDB" id="A0A2T7Q064"/>
<name>A0A2T7Q064_POMCA</name>
<organism evidence="1 2">
    <name type="scientific">Pomacea canaliculata</name>
    <name type="common">Golden apple snail</name>
    <dbReference type="NCBI Taxonomy" id="400727"/>
    <lineage>
        <taxon>Eukaryota</taxon>
        <taxon>Metazoa</taxon>
        <taxon>Spiralia</taxon>
        <taxon>Lophotrochozoa</taxon>
        <taxon>Mollusca</taxon>
        <taxon>Gastropoda</taxon>
        <taxon>Caenogastropoda</taxon>
        <taxon>Architaenioglossa</taxon>
        <taxon>Ampullarioidea</taxon>
        <taxon>Ampullariidae</taxon>
        <taxon>Pomacea</taxon>
    </lineage>
</organism>
<accession>A0A2T7Q064</accession>
<reference evidence="1 2" key="1">
    <citation type="submission" date="2018-04" db="EMBL/GenBank/DDBJ databases">
        <title>The genome of golden apple snail Pomacea canaliculata provides insight into stress tolerance and invasive adaptation.</title>
        <authorList>
            <person name="Liu C."/>
            <person name="Liu B."/>
            <person name="Ren Y."/>
            <person name="Zhang Y."/>
            <person name="Wang H."/>
            <person name="Li S."/>
            <person name="Jiang F."/>
            <person name="Yin L."/>
            <person name="Zhang G."/>
            <person name="Qian W."/>
            <person name="Fan W."/>
        </authorList>
    </citation>
    <scope>NUCLEOTIDE SEQUENCE [LARGE SCALE GENOMIC DNA]</scope>
    <source>
        <strain evidence="1">SZHN2017</strain>
        <tissue evidence="1">Muscle</tissue>
    </source>
</reference>
<gene>
    <name evidence="1" type="ORF">C0Q70_01693</name>
</gene>
<evidence type="ECO:0000313" key="2">
    <source>
        <dbReference type="Proteomes" id="UP000245119"/>
    </source>
</evidence>
<dbReference type="Proteomes" id="UP000245119">
    <property type="component" value="Linkage Group LG1"/>
</dbReference>
<comment type="caution">
    <text evidence="1">The sequence shown here is derived from an EMBL/GenBank/DDBJ whole genome shotgun (WGS) entry which is preliminary data.</text>
</comment>
<dbReference type="EMBL" id="PZQS01000001">
    <property type="protein sequence ID" value="PVD39065.1"/>
    <property type="molecule type" value="Genomic_DNA"/>
</dbReference>